<dbReference type="Pfam" id="PF03547">
    <property type="entry name" value="Mem_trans"/>
    <property type="match status" value="2"/>
</dbReference>
<evidence type="ECO:0008006" key="11">
    <source>
        <dbReference type="Google" id="ProtNLM"/>
    </source>
</evidence>
<evidence type="ECO:0000313" key="9">
    <source>
        <dbReference type="EMBL" id="SNZ21548.1"/>
    </source>
</evidence>
<feature type="transmembrane region" description="Helical" evidence="8">
    <location>
        <begin position="34"/>
        <end position="53"/>
    </location>
</feature>
<dbReference type="PANTHER" id="PTHR36838:SF3">
    <property type="entry name" value="TRANSPORTER AUXIN EFFLUX CARRIER EC FAMILY"/>
    <property type="match status" value="1"/>
</dbReference>
<dbReference type="EMBL" id="OBEL01000009">
    <property type="protein sequence ID" value="SNZ21548.1"/>
    <property type="molecule type" value="Genomic_DNA"/>
</dbReference>
<feature type="transmembrane region" description="Helical" evidence="8">
    <location>
        <begin position="263"/>
        <end position="284"/>
    </location>
</feature>
<dbReference type="AlphaFoldDB" id="A0A285PJF5"/>
<dbReference type="OrthoDB" id="9810457at2"/>
<feature type="transmembrane region" description="Helical" evidence="8">
    <location>
        <begin position="127"/>
        <end position="150"/>
    </location>
</feature>
<evidence type="ECO:0000256" key="6">
    <source>
        <dbReference type="ARBA" id="ARBA00022989"/>
    </source>
</evidence>
<evidence type="ECO:0000256" key="8">
    <source>
        <dbReference type="SAM" id="Phobius"/>
    </source>
</evidence>
<dbReference type="GO" id="GO:0055085">
    <property type="term" value="P:transmembrane transport"/>
    <property type="evidence" value="ECO:0007669"/>
    <property type="project" value="InterPro"/>
</dbReference>
<keyword evidence="6 8" id="KW-1133">Transmembrane helix</keyword>
<feature type="transmembrane region" description="Helical" evidence="8">
    <location>
        <begin position="235"/>
        <end position="257"/>
    </location>
</feature>
<dbReference type="Gene3D" id="1.20.1530.20">
    <property type="match status" value="1"/>
</dbReference>
<comment type="similarity">
    <text evidence="2">Belongs to the auxin efflux carrier (TC 2.A.69) family.</text>
</comment>
<evidence type="ECO:0000256" key="4">
    <source>
        <dbReference type="ARBA" id="ARBA00022475"/>
    </source>
</evidence>
<dbReference type="InterPro" id="IPR038770">
    <property type="entry name" value="Na+/solute_symporter_sf"/>
</dbReference>
<feature type="transmembrane region" description="Helical" evidence="8">
    <location>
        <begin position="6"/>
        <end position="22"/>
    </location>
</feature>
<dbReference type="InterPro" id="IPR004776">
    <property type="entry name" value="Mem_transp_PIN-like"/>
</dbReference>
<comment type="subcellular location">
    <subcellularLocation>
        <location evidence="1">Cell membrane</location>
        <topology evidence="1">Multi-pass membrane protein</topology>
    </subcellularLocation>
</comment>
<dbReference type="RefSeq" id="WP_097155923.1">
    <property type="nucleotide sequence ID" value="NZ_OBEL01000009.1"/>
</dbReference>
<evidence type="ECO:0000256" key="1">
    <source>
        <dbReference type="ARBA" id="ARBA00004651"/>
    </source>
</evidence>
<evidence type="ECO:0000256" key="5">
    <source>
        <dbReference type="ARBA" id="ARBA00022692"/>
    </source>
</evidence>
<keyword evidence="3" id="KW-0813">Transport</keyword>
<accession>A0A285PJF5</accession>
<feature type="transmembrane region" description="Helical" evidence="8">
    <location>
        <begin position="95"/>
        <end position="115"/>
    </location>
</feature>
<feature type="transmembrane region" description="Helical" evidence="8">
    <location>
        <begin position="170"/>
        <end position="192"/>
    </location>
</feature>
<feature type="transmembrane region" description="Helical" evidence="8">
    <location>
        <begin position="65"/>
        <end position="88"/>
    </location>
</feature>
<gene>
    <name evidence="9" type="ORF">SAMN06265368_4671</name>
</gene>
<evidence type="ECO:0000256" key="2">
    <source>
        <dbReference type="ARBA" id="ARBA00010145"/>
    </source>
</evidence>
<proteinExistence type="inferred from homology"/>
<keyword evidence="10" id="KW-1185">Reference proteome</keyword>
<dbReference type="GO" id="GO:0005886">
    <property type="term" value="C:plasma membrane"/>
    <property type="evidence" value="ECO:0007669"/>
    <property type="project" value="UniProtKB-SubCell"/>
</dbReference>
<evidence type="ECO:0000313" key="10">
    <source>
        <dbReference type="Proteomes" id="UP000219439"/>
    </source>
</evidence>
<name>A0A285PJF5_9HYPH</name>
<keyword evidence="7 8" id="KW-0472">Membrane</keyword>
<evidence type="ECO:0000256" key="3">
    <source>
        <dbReference type="ARBA" id="ARBA00022448"/>
    </source>
</evidence>
<protein>
    <recommendedName>
        <fullName evidence="11">AEC family transporter</fullName>
    </recommendedName>
</protein>
<dbReference type="PANTHER" id="PTHR36838">
    <property type="entry name" value="AUXIN EFFLUX CARRIER FAMILY PROTEIN"/>
    <property type="match status" value="1"/>
</dbReference>
<keyword evidence="4" id="KW-1003">Cell membrane</keyword>
<dbReference type="Proteomes" id="UP000219439">
    <property type="component" value="Unassembled WGS sequence"/>
</dbReference>
<feature type="transmembrane region" description="Helical" evidence="8">
    <location>
        <begin position="198"/>
        <end position="223"/>
    </location>
</feature>
<keyword evidence="5 8" id="KW-0812">Transmembrane</keyword>
<sequence>MVDVFSLVFPIFGLIALGYGLLASKLLPEGSGTILSKFTFMVPIPLLIFRALASNDPAEQAPWLIWISYFFCVAVIWLAAMLAVRWGFSRKGPALVIAGVSAAFSNTVLFGIPVVSGAFGDEGLVPVLILLSIHLPVMMLVTSAMVEGFAAKENGGGLGQLDWWGMIKRVFFSLGKNPIIYGILAGGIWGVFGWPIPYLAGLVIDRVVPVALPLALISMGMGLRHYGLRGNIAPGFVLALLKVLAFPALCYWVTFFVLPMDPLWAAAIVLVSACPTGVNAYLLAEQFEVGHGIAANSITLSVLMAFVAFPFWLVVVS</sequence>
<reference evidence="9 10" key="1">
    <citation type="submission" date="2017-09" db="EMBL/GenBank/DDBJ databases">
        <authorList>
            <person name="Ehlers B."/>
            <person name="Leendertz F.H."/>
        </authorList>
    </citation>
    <scope>NUCLEOTIDE SEQUENCE [LARGE SCALE GENOMIC DNA]</scope>
    <source>
        <strain evidence="9 10">DSM 18289</strain>
    </source>
</reference>
<organism evidence="9 10">
    <name type="scientific">Cohaesibacter gelatinilyticus</name>
    <dbReference type="NCBI Taxonomy" id="372072"/>
    <lineage>
        <taxon>Bacteria</taxon>
        <taxon>Pseudomonadati</taxon>
        <taxon>Pseudomonadota</taxon>
        <taxon>Alphaproteobacteria</taxon>
        <taxon>Hyphomicrobiales</taxon>
        <taxon>Cohaesibacteraceae</taxon>
    </lineage>
</organism>
<evidence type="ECO:0000256" key="7">
    <source>
        <dbReference type="ARBA" id="ARBA00023136"/>
    </source>
</evidence>
<feature type="transmembrane region" description="Helical" evidence="8">
    <location>
        <begin position="293"/>
        <end position="315"/>
    </location>
</feature>